<sequence length="84" mass="9254">MVFLAITPRGLQDALQEAVNSATEVWCGADAISEEDFAARKGKGLTRFQYELGTRDPLILEDALDTIRQHHPSEVVWVEVLASG</sequence>
<accession>A0A3S0GX56</accession>
<organism evidence="1 2">
    <name type="scientific">Variovorax gossypii</name>
    <dbReference type="NCBI Taxonomy" id="1679495"/>
    <lineage>
        <taxon>Bacteria</taxon>
        <taxon>Pseudomonadati</taxon>
        <taxon>Pseudomonadota</taxon>
        <taxon>Betaproteobacteria</taxon>
        <taxon>Burkholderiales</taxon>
        <taxon>Comamonadaceae</taxon>
        <taxon>Variovorax</taxon>
    </lineage>
</organism>
<dbReference type="AlphaFoldDB" id="A0A3S0GX56"/>
<proteinExistence type="predicted"/>
<protein>
    <submittedName>
        <fullName evidence="1">Uncharacterized protein</fullName>
    </submittedName>
</protein>
<reference evidence="1 2" key="1">
    <citation type="submission" date="2018-12" db="EMBL/GenBank/DDBJ databases">
        <title>The genome of Variovorax gossypii DSM 100435.</title>
        <authorList>
            <person name="Gao J."/>
            <person name="Sun J."/>
        </authorList>
    </citation>
    <scope>NUCLEOTIDE SEQUENCE [LARGE SCALE GENOMIC DNA]</scope>
    <source>
        <strain evidence="1 2">DSM 100435</strain>
    </source>
</reference>
<dbReference type="Proteomes" id="UP000267418">
    <property type="component" value="Unassembled WGS sequence"/>
</dbReference>
<name>A0A3S0GX56_9BURK</name>
<evidence type="ECO:0000313" key="2">
    <source>
        <dbReference type="Proteomes" id="UP000267418"/>
    </source>
</evidence>
<dbReference type="EMBL" id="RXOE01000002">
    <property type="protein sequence ID" value="RTQ34487.1"/>
    <property type="molecule type" value="Genomic_DNA"/>
</dbReference>
<gene>
    <name evidence="1" type="ORF">EJP69_08640</name>
</gene>
<evidence type="ECO:0000313" key="1">
    <source>
        <dbReference type="EMBL" id="RTQ34487.1"/>
    </source>
</evidence>
<comment type="caution">
    <text evidence="1">The sequence shown here is derived from an EMBL/GenBank/DDBJ whole genome shotgun (WGS) entry which is preliminary data.</text>
</comment>
<dbReference type="OrthoDB" id="5740183at2"/>
<keyword evidence="2" id="KW-1185">Reference proteome</keyword>